<dbReference type="EMBL" id="SXDP01000002">
    <property type="protein sequence ID" value="NEZ46451.1"/>
    <property type="molecule type" value="Genomic_DNA"/>
</dbReference>
<sequence length="218" mass="24826">MIVINNLYFSYNKRSPYILENINLKINKGDYISILGQNGSGKSTLIKLILGFLKPLEGDITLNTNNIGYVPQKFDNFNGDFPITVEEVLNCHRKVLKLKDKSLINKSLEKVNMLPYKNNLIGNLSGGQRQKIFIARALMGNPKLLILDEPSTGIDLNSQKEIYKLINHLNITQHLTILSIEHNISAAYYNSTHIFKMENGKGNLYLKEDYIKNNKEVI</sequence>
<dbReference type="InterPro" id="IPR017871">
    <property type="entry name" value="ABC_transporter-like_CS"/>
</dbReference>
<reference evidence="6 7" key="1">
    <citation type="submission" date="2019-04" db="EMBL/GenBank/DDBJ databases">
        <title>Genome sequencing of Clostridium botulinum Groups I-IV and Clostridium butyricum.</title>
        <authorList>
            <person name="Brunt J."/>
            <person name="Van Vliet A.H.M."/>
            <person name="Stringer S.C."/>
            <person name="Carter A.T."/>
            <person name="Peck M.W."/>
        </authorList>
    </citation>
    <scope>NUCLEOTIDE SEQUENCE [LARGE SCALE GENOMIC DNA]</scope>
    <source>
        <strain evidence="6 7">IFR 18/094</strain>
    </source>
</reference>
<proteinExistence type="inferred from homology"/>
<dbReference type="InterPro" id="IPR027417">
    <property type="entry name" value="P-loop_NTPase"/>
</dbReference>
<dbReference type="PANTHER" id="PTHR42734:SF17">
    <property type="entry name" value="METAL TRANSPORT SYSTEM ATP-BINDING PROTEIN TM_0124-RELATED"/>
    <property type="match status" value="1"/>
</dbReference>
<evidence type="ECO:0000256" key="3">
    <source>
        <dbReference type="ARBA" id="ARBA00022741"/>
    </source>
</evidence>
<evidence type="ECO:0000256" key="2">
    <source>
        <dbReference type="ARBA" id="ARBA00022448"/>
    </source>
</evidence>
<comment type="similarity">
    <text evidence="1">Belongs to the ABC transporter superfamily.</text>
</comment>
<keyword evidence="2" id="KW-0813">Transport</keyword>
<dbReference type="Gene3D" id="3.40.50.300">
    <property type="entry name" value="P-loop containing nucleotide triphosphate hydrolases"/>
    <property type="match status" value="1"/>
</dbReference>
<evidence type="ECO:0000259" key="5">
    <source>
        <dbReference type="PROSITE" id="PS50893"/>
    </source>
</evidence>
<organism evidence="6 7">
    <name type="scientific">Clostridium niameyense</name>
    <dbReference type="NCBI Taxonomy" id="1622073"/>
    <lineage>
        <taxon>Bacteria</taxon>
        <taxon>Bacillati</taxon>
        <taxon>Bacillota</taxon>
        <taxon>Clostridia</taxon>
        <taxon>Eubacteriales</taxon>
        <taxon>Clostridiaceae</taxon>
        <taxon>Clostridium</taxon>
    </lineage>
</organism>
<dbReference type="SUPFAM" id="SSF52540">
    <property type="entry name" value="P-loop containing nucleoside triphosphate hydrolases"/>
    <property type="match status" value="1"/>
</dbReference>
<dbReference type="PROSITE" id="PS00211">
    <property type="entry name" value="ABC_TRANSPORTER_1"/>
    <property type="match status" value="1"/>
</dbReference>
<dbReference type="Proteomes" id="UP000473885">
    <property type="component" value="Unassembled WGS sequence"/>
</dbReference>
<keyword evidence="4 6" id="KW-0067">ATP-binding</keyword>
<keyword evidence="3" id="KW-0547">Nucleotide-binding</keyword>
<evidence type="ECO:0000313" key="7">
    <source>
        <dbReference type="Proteomes" id="UP000473885"/>
    </source>
</evidence>
<dbReference type="InterPro" id="IPR003439">
    <property type="entry name" value="ABC_transporter-like_ATP-bd"/>
</dbReference>
<evidence type="ECO:0000256" key="1">
    <source>
        <dbReference type="ARBA" id="ARBA00005417"/>
    </source>
</evidence>
<dbReference type="PANTHER" id="PTHR42734">
    <property type="entry name" value="METAL TRANSPORT SYSTEM ATP-BINDING PROTEIN TM_0124-RELATED"/>
    <property type="match status" value="1"/>
</dbReference>
<dbReference type="GO" id="GO:0016887">
    <property type="term" value="F:ATP hydrolysis activity"/>
    <property type="evidence" value="ECO:0007669"/>
    <property type="project" value="InterPro"/>
</dbReference>
<comment type="caution">
    <text evidence="6">The sequence shown here is derived from an EMBL/GenBank/DDBJ whole genome shotgun (WGS) entry which is preliminary data.</text>
</comment>
<protein>
    <submittedName>
        <fullName evidence="6">Metal ABC transporter ATP-binding protein</fullName>
    </submittedName>
</protein>
<name>A0A6M0R879_9CLOT</name>
<dbReference type="SMART" id="SM00382">
    <property type="entry name" value="AAA"/>
    <property type="match status" value="1"/>
</dbReference>
<gene>
    <name evidence="6" type="ORF">FDF74_04380</name>
</gene>
<dbReference type="InterPro" id="IPR050153">
    <property type="entry name" value="Metal_Ion_Import_ABC"/>
</dbReference>
<dbReference type="Pfam" id="PF00005">
    <property type="entry name" value="ABC_tran"/>
    <property type="match status" value="1"/>
</dbReference>
<dbReference type="GO" id="GO:0005524">
    <property type="term" value="F:ATP binding"/>
    <property type="evidence" value="ECO:0007669"/>
    <property type="project" value="UniProtKB-KW"/>
</dbReference>
<dbReference type="OrthoDB" id="9806726at2"/>
<feature type="domain" description="ABC transporter" evidence="5">
    <location>
        <begin position="2"/>
        <end position="217"/>
    </location>
</feature>
<dbReference type="RefSeq" id="WP_050607724.1">
    <property type="nucleotide sequence ID" value="NZ_CABKUB010000006.1"/>
</dbReference>
<evidence type="ECO:0000256" key="4">
    <source>
        <dbReference type="ARBA" id="ARBA00022840"/>
    </source>
</evidence>
<accession>A0A6M0R879</accession>
<dbReference type="InterPro" id="IPR003593">
    <property type="entry name" value="AAA+_ATPase"/>
</dbReference>
<dbReference type="AlphaFoldDB" id="A0A6M0R879"/>
<dbReference type="PROSITE" id="PS50893">
    <property type="entry name" value="ABC_TRANSPORTER_2"/>
    <property type="match status" value="1"/>
</dbReference>
<keyword evidence="7" id="KW-1185">Reference proteome</keyword>
<evidence type="ECO:0000313" key="6">
    <source>
        <dbReference type="EMBL" id="NEZ46451.1"/>
    </source>
</evidence>